<dbReference type="EMBL" id="CADCTW010000217">
    <property type="protein sequence ID" value="CAA9364947.1"/>
    <property type="molecule type" value="Genomic_DNA"/>
</dbReference>
<sequence length="71" mass="7165">ERRDLDRRAVRPGVGHQPLLVAGVRRRRTCPQAAAGLRRAAAAALGPGAGAAGEGAQAGSRGADGPPPHRV</sequence>
<feature type="non-terminal residue" evidence="2">
    <location>
        <position position="1"/>
    </location>
</feature>
<reference evidence="2" key="1">
    <citation type="submission" date="2020-02" db="EMBL/GenBank/DDBJ databases">
        <authorList>
            <person name="Meier V. D."/>
        </authorList>
    </citation>
    <scope>NUCLEOTIDE SEQUENCE</scope>
    <source>
        <strain evidence="2">AVDCRST_MAG68</strain>
    </source>
</reference>
<dbReference type="AlphaFoldDB" id="A0A6J4MP44"/>
<proteinExistence type="predicted"/>
<feature type="non-terminal residue" evidence="2">
    <location>
        <position position="71"/>
    </location>
</feature>
<gene>
    <name evidence="2" type="ORF">AVDCRST_MAG68-5098</name>
</gene>
<evidence type="ECO:0000313" key="2">
    <source>
        <dbReference type="EMBL" id="CAA9364947.1"/>
    </source>
</evidence>
<organism evidence="2">
    <name type="scientific">uncultured Gemmatimonadota bacterium</name>
    <dbReference type="NCBI Taxonomy" id="203437"/>
    <lineage>
        <taxon>Bacteria</taxon>
        <taxon>Pseudomonadati</taxon>
        <taxon>Gemmatimonadota</taxon>
        <taxon>environmental samples</taxon>
    </lineage>
</organism>
<accession>A0A6J4MP44</accession>
<evidence type="ECO:0000256" key="1">
    <source>
        <dbReference type="SAM" id="MobiDB-lite"/>
    </source>
</evidence>
<feature type="region of interest" description="Disordered" evidence="1">
    <location>
        <begin position="45"/>
        <end position="71"/>
    </location>
</feature>
<protein>
    <submittedName>
        <fullName evidence="2">Uncharacterized protein</fullName>
    </submittedName>
</protein>
<feature type="compositionally biased region" description="Low complexity" evidence="1">
    <location>
        <begin position="54"/>
        <end position="63"/>
    </location>
</feature>
<name>A0A6J4MP44_9BACT</name>